<keyword evidence="6 10" id="KW-0812">Transmembrane</keyword>
<dbReference type="CDD" id="cd13143">
    <property type="entry name" value="MATE_MepA_like"/>
    <property type="match status" value="1"/>
</dbReference>
<evidence type="ECO:0000256" key="8">
    <source>
        <dbReference type="ARBA" id="ARBA00023136"/>
    </source>
</evidence>
<gene>
    <name evidence="11" type="ORF">SAMN02745163_03593</name>
</gene>
<sequence length="439" mass="48827">MQNEQETKALRRKFFKYTLPSISAMWVYSLYTIIDGIFVGRGVGPNALAAVNLAMPFVNFIFACSVLFSTGASTIISIYLGKKNLKSANEVFTLNIVSMIIFSIAILILSLLNLERLAIFLGATDSTLPMVKEFLRIIISFNTFFVISYYLEVIVKTDGFPYFSIIGVCLSAITNIFLDYIFVIKLNFGVAGAAYATGISQVIACVFFLVHFLKKNSTLKFVKFKYDFNILKRIISIGLPDFITEMSTGVVLFIFNQVILNRLGENGIITFGIISYVNTLVLMTMIGITQGMQPLSSYYYGKGDSDTISKLFNMSLKTVAFVSIFIFSTVLIFSSSIVNVFIKNADVDLFNYSVYAFKLFSTSFLVVGYNILISGFFASIEKPTKAIAISLSRGLVTIILSLFIMTTLFNDLGIWIATLVSEILCILISITVLKRNPIT</sequence>
<dbReference type="Pfam" id="PF01554">
    <property type="entry name" value="MatE"/>
    <property type="match status" value="2"/>
</dbReference>
<comment type="subcellular location">
    <subcellularLocation>
        <location evidence="1">Cell membrane</location>
        <topology evidence="1">Multi-pass membrane protein</topology>
    </subcellularLocation>
</comment>
<feature type="transmembrane region" description="Helical" evidence="10">
    <location>
        <begin position="60"/>
        <end position="80"/>
    </location>
</feature>
<organism evidence="11 12">
    <name type="scientific">Clostridium cavendishii DSM 21758</name>
    <dbReference type="NCBI Taxonomy" id="1121302"/>
    <lineage>
        <taxon>Bacteria</taxon>
        <taxon>Bacillati</taxon>
        <taxon>Bacillota</taxon>
        <taxon>Clostridia</taxon>
        <taxon>Eubacteriales</taxon>
        <taxon>Clostridiaceae</taxon>
        <taxon>Clostridium</taxon>
    </lineage>
</organism>
<keyword evidence="12" id="KW-1185">Reference proteome</keyword>
<feature type="transmembrane region" description="Helical" evidence="10">
    <location>
        <begin position="163"/>
        <end position="184"/>
    </location>
</feature>
<dbReference type="EMBL" id="FQZB01000015">
    <property type="protein sequence ID" value="SHK29706.1"/>
    <property type="molecule type" value="Genomic_DNA"/>
</dbReference>
<feature type="transmembrane region" description="Helical" evidence="10">
    <location>
        <begin position="412"/>
        <end position="433"/>
    </location>
</feature>
<dbReference type="STRING" id="1121302.SAMN02745163_03593"/>
<evidence type="ECO:0000256" key="4">
    <source>
        <dbReference type="ARBA" id="ARBA00022448"/>
    </source>
</evidence>
<dbReference type="AlphaFoldDB" id="A0A1M6RB97"/>
<dbReference type="PANTHER" id="PTHR43823">
    <property type="entry name" value="SPORULATION PROTEIN YKVU"/>
    <property type="match status" value="1"/>
</dbReference>
<feature type="transmembrane region" description="Helical" evidence="10">
    <location>
        <begin position="234"/>
        <end position="255"/>
    </location>
</feature>
<dbReference type="Proteomes" id="UP000184310">
    <property type="component" value="Unassembled WGS sequence"/>
</dbReference>
<dbReference type="InterPro" id="IPR045070">
    <property type="entry name" value="MATE_MepA-like"/>
</dbReference>
<name>A0A1M6RB97_9CLOT</name>
<dbReference type="InterPro" id="IPR051327">
    <property type="entry name" value="MATE_MepA_subfamily"/>
</dbReference>
<keyword evidence="9" id="KW-0046">Antibiotic resistance</keyword>
<feature type="transmembrane region" description="Helical" evidence="10">
    <location>
        <begin position="386"/>
        <end position="406"/>
    </location>
</feature>
<evidence type="ECO:0000313" key="12">
    <source>
        <dbReference type="Proteomes" id="UP000184310"/>
    </source>
</evidence>
<evidence type="ECO:0000256" key="1">
    <source>
        <dbReference type="ARBA" id="ARBA00004651"/>
    </source>
</evidence>
<feature type="transmembrane region" description="Helical" evidence="10">
    <location>
        <begin position="354"/>
        <end position="379"/>
    </location>
</feature>
<evidence type="ECO:0000256" key="3">
    <source>
        <dbReference type="ARBA" id="ARBA00022106"/>
    </source>
</evidence>
<dbReference type="OrthoDB" id="305360at2"/>
<evidence type="ECO:0000256" key="5">
    <source>
        <dbReference type="ARBA" id="ARBA00022475"/>
    </source>
</evidence>
<dbReference type="GO" id="GO:0005886">
    <property type="term" value="C:plasma membrane"/>
    <property type="evidence" value="ECO:0007669"/>
    <property type="project" value="UniProtKB-SubCell"/>
</dbReference>
<evidence type="ECO:0000256" key="7">
    <source>
        <dbReference type="ARBA" id="ARBA00022989"/>
    </source>
</evidence>
<keyword evidence="8 10" id="KW-0472">Membrane</keyword>
<reference evidence="11 12" key="1">
    <citation type="submission" date="2016-11" db="EMBL/GenBank/DDBJ databases">
        <authorList>
            <person name="Jaros S."/>
            <person name="Januszkiewicz K."/>
            <person name="Wedrychowicz H."/>
        </authorList>
    </citation>
    <scope>NUCLEOTIDE SEQUENCE [LARGE SCALE GENOMIC DNA]</scope>
    <source>
        <strain evidence="11 12">DSM 21758</strain>
    </source>
</reference>
<evidence type="ECO:0000313" key="11">
    <source>
        <dbReference type="EMBL" id="SHK29706.1"/>
    </source>
</evidence>
<accession>A0A1M6RB97</accession>
<proteinExistence type="inferred from homology"/>
<comment type="similarity">
    <text evidence="2">Belongs to the multi antimicrobial extrusion (MATE) (TC 2.A.66.1) family. MepA subfamily.</text>
</comment>
<dbReference type="PANTHER" id="PTHR43823:SF3">
    <property type="entry name" value="MULTIDRUG EXPORT PROTEIN MEPA"/>
    <property type="match status" value="1"/>
</dbReference>
<feature type="transmembrane region" description="Helical" evidence="10">
    <location>
        <begin position="319"/>
        <end position="342"/>
    </location>
</feature>
<feature type="transmembrane region" description="Helical" evidence="10">
    <location>
        <begin position="190"/>
        <end position="213"/>
    </location>
</feature>
<dbReference type="InterPro" id="IPR002528">
    <property type="entry name" value="MATE_fam"/>
</dbReference>
<keyword evidence="5" id="KW-1003">Cell membrane</keyword>
<evidence type="ECO:0000256" key="9">
    <source>
        <dbReference type="ARBA" id="ARBA00023251"/>
    </source>
</evidence>
<feature type="transmembrane region" description="Helical" evidence="10">
    <location>
        <begin position="21"/>
        <end position="40"/>
    </location>
</feature>
<evidence type="ECO:0000256" key="10">
    <source>
        <dbReference type="SAM" id="Phobius"/>
    </source>
</evidence>
<feature type="transmembrane region" description="Helical" evidence="10">
    <location>
        <begin position="134"/>
        <end position="151"/>
    </location>
</feature>
<keyword evidence="7 10" id="KW-1133">Transmembrane helix</keyword>
<dbReference type="InterPro" id="IPR048279">
    <property type="entry name" value="MdtK-like"/>
</dbReference>
<dbReference type="GO" id="GO:0046677">
    <property type="term" value="P:response to antibiotic"/>
    <property type="evidence" value="ECO:0007669"/>
    <property type="project" value="UniProtKB-KW"/>
</dbReference>
<feature type="transmembrane region" description="Helical" evidence="10">
    <location>
        <begin position="92"/>
        <end position="114"/>
    </location>
</feature>
<dbReference type="RefSeq" id="WP_072991147.1">
    <property type="nucleotide sequence ID" value="NZ_FQZB01000015.1"/>
</dbReference>
<dbReference type="GO" id="GO:0042910">
    <property type="term" value="F:xenobiotic transmembrane transporter activity"/>
    <property type="evidence" value="ECO:0007669"/>
    <property type="project" value="InterPro"/>
</dbReference>
<keyword evidence="4" id="KW-0813">Transport</keyword>
<dbReference type="GO" id="GO:0015297">
    <property type="term" value="F:antiporter activity"/>
    <property type="evidence" value="ECO:0007669"/>
    <property type="project" value="InterPro"/>
</dbReference>
<evidence type="ECO:0000256" key="6">
    <source>
        <dbReference type="ARBA" id="ARBA00022692"/>
    </source>
</evidence>
<feature type="transmembrane region" description="Helical" evidence="10">
    <location>
        <begin position="267"/>
        <end position="288"/>
    </location>
</feature>
<dbReference type="PIRSF" id="PIRSF006603">
    <property type="entry name" value="DinF"/>
    <property type="match status" value="1"/>
</dbReference>
<protein>
    <recommendedName>
        <fullName evidence="3">Multidrug export protein MepA</fullName>
    </recommendedName>
</protein>
<evidence type="ECO:0000256" key="2">
    <source>
        <dbReference type="ARBA" id="ARBA00008417"/>
    </source>
</evidence>